<evidence type="ECO:0000313" key="2">
    <source>
        <dbReference type="EMBL" id="KAE9521342.1"/>
    </source>
</evidence>
<protein>
    <recommendedName>
        <fullName evidence="1">Reverse transcriptase domain-containing protein</fullName>
    </recommendedName>
</protein>
<reference evidence="2 3" key="1">
    <citation type="submission" date="2019-08" db="EMBL/GenBank/DDBJ databases">
        <title>The genome of the soybean aphid Biotype 1, its phylome, world population structure and adaptation to the North American continent.</title>
        <authorList>
            <person name="Giordano R."/>
            <person name="Donthu R.K."/>
            <person name="Hernandez A.G."/>
            <person name="Wright C.L."/>
            <person name="Zimin A.V."/>
        </authorList>
    </citation>
    <scope>NUCLEOTIDE SEQUENCE [LARGE SCALE GENOMIC DNA]</scope>
    <source>
        <tissue evidence="2">Whole aphids</tissue>
    </source>
</reference>
<proteinExistence type="predicted"/>
<dbReference type="EMBL" id="VYZN01003038">
    <property type="protein sequence ID" value="KAE9521342.1"/>
    <property type="molecule type" value="Genomic_DNA"/>
</dbReference>
<gene>
    <name evidence="2" type="ORF">AGLY_018256</name>
</gene>
<evidence type="ECO:0000313" key="3">
    <source>
        <dbReference type="Proteomes" id="UP000475862"/>
    </source>
</evidence>
<accession>A0A6G0SSU9</accession>
<dbReference type="PANTHER" id="PTHR36688">
    <property type="entry name" value="ENDO/EXONUCLEASE/PHOSPHATASE DOMAIN-CONTAINING PROTEIN"/>
    <property type="match status" value="1"/>
</dbReference>
<evidence type="ECO:0000259" key="1">
    <source>
        <dbReference type="PROSITE" id="PS50878"/>
    </source>
</evidence>
<dbReference type="InterPro" id="IPR005135">
    <property type="entry name" value="Endo/exonuclease/phosphatase"/>
</dbReference>
<dbReference type="InterPro" id="IPR036691">
    <property type="entry name" value="Endo/exonu/phosph_ase_sf"/>
</dbReference>
<dbReference type="Pfam" id="PF14529">
    <property type="entry name" value="Exo_endo_phos_2"/>
    <property type="match status" value="1"/>
</dbReference>
<dbReference type="GO" id="GO:0003824">
    <property type="term" value="F:catalytic activity"/>
    <property type="evidence" value="ECO:0007669"/>
    <property type="project" value="InterPro"/>
</dbReference>
<dbReference type="PROSITE" id="PS50878">
    <property type="entry name" value="RT_POL"/>
    <property type="match status" value="1"/>
</dbReference>
<feature type="domain" description="Reverse transcriptase" evidence="1">
    <location>
        <begin position="228"/>
        <end position="538"/>
    </location>
</feature>
<dbReference type="Pfam" id="PF00078">
    <property type="entry name" value="RVT_1"/>
    <property type="match status" value="1"/>
</dbReference>
<dbReference type="InterPro" id="IPR052560">
    <property type="entry name" value="RdDP_mobile_element"/>
</dbReference>
<dbReference type="AlphaFoldDB" id="A0A6G0SSU9"/>
<keyword evidence="3" id="KW-1185">Reference proteome</keyword>
<dbReference type="InterPro" id="IPR000477">
    <property type="entry name" value="RT_dom"/>
</dbReference>
<dbReference type="SUPFAM" id="SSF56219">
    <property type="entry name" value="DNase I-like"/>
    <property type="match status" value="1"/>
</dbReference>
<dbReference type="PANTHER" id="PTHR36688:SF2">
    <property type="entry name" value="ENDONUCLEASE_EXONUCLEASE_PHOSPHATASE DOMAIN-CONTAINING PROTEIN"/>
    <property type="match status" value="1"/>
</dbReference>
<dbReference type="OrthoDB" id="6625359at2759"/>
<dbReference type="SUPFAM" id="SSF56672">
    <property type="entry name" value="DNA/RNA polymerases"/>
    <property type="match status" value="1"/>
</dbReference>
<dbReference type="InterPro" id="IPR043502">
    <property type="entry name" value="DNA/RNA_pol_sf"/>
</dbReference>
<dbReference type="Gene3D" id="3.60.10.10">
    <property type="entry name" value="Endonuclease/exonuclease/phosphatase"/>
    <property type="match status" value="1"/>
</dbReference>
<dbReference type="GO" id="GO:0071897">
    <property type="term" value="P:DNA biosynthetic process"/>
    <property type="evidence" value="ECO:0007669"/>
    <property type="project" value="UniProtKB-ARBA"/>
</dbReference>
<organism evidence="2 3">
    <name type="scientific">Aphis glycines</name>
    <name type="common">Soybean aphid</name>
    <dbReference type="NCBI Taxonomy" id="307491"/>
    <lineage>
        <taxon>Eukaryota</taxon>
        <taxon>Metazoa</taxon>
        <taxon>Ecdysozoa</taxon>
        <taxon>Arthropoda</taxon>
        <taxon>Hexapoda</taxon>
        <taxon>Insecta</taxon>
        <taxon>Pterygota</taxon>
        <taxon>Neoptera</taxon>
        <taxon>Paraneoptera</taxon>
        <taxon>Hemiptera</taxon>
        <taxon>Sternorrhyncha</taxon>
        <taxon>Aphidomorpha</taxon>
        <taxon>Aphidoidea</taxon>
        <taxon>Aphididae</taxon>
        <taxon>Aphidini</taxon>
        <taxon>Aphis</taxon>
        <taxon>Aphis</taxon>
    </lineage>
</organism>
<sequence>MQLRDYCIRNRISIALIQEPIAQAGKVYGFEDCRVVAAKDPGAAIIIMNNDLQVIELTKHVSTHIAAIRMGHGPRSIILVSAYFKFNIHSYAFTEKLRAILESGTETIIGADTNGHSPRWHSVDLNQRGRIVEDLIDDYNLNIVNAPGHLDTYSRHGMGSSNIDVTLSTQATACNITGWLVSDATDSDHRLLSFNLCIMTYKTQESERYDTSRADWDRFSQELARSVLTVQTAAGLDVHASTLTDAITTAAKKAIPIRTGRRWNIKRQPWWTDRLTSMRKKLNLAKRQGLMLHDRQAYNRLRNDYLQEIRNSKMTAWRNMSNDINVHTWGKAFKYAKNGPRAISVTSSLSKVDGTHTETVDDTMDVLLDTFVPADPDQGGSLRHGPLEQHVPIDELEVKNAIWRMKPSKAPGLDVKTRQLSRGCPQGSQLGPTLWKVAMSDIEAPSDQQTQHVVTYADDIAILTGAARPHTAFKRMTEYLDVMRTWAEKYSLEFSETKTQLMSVKGGLKPPYSITFGTGNEAAIIQSASSVKYLGVLLDPRQSYTDHIFQLAGKSKDLYKRLRGMSSANWGMSRRTAKIIYEGVFLPRITYAAEVWWEGVKLEKCKKKLGSMQRDPLRAITSAYKTASTNCLTAVAGELPLDLKIIEQVFKRRAKLGAITHEALKTKQNELLEQWQTRYVTTDKGEWTKKMIPSVIERYGLPMEMDHYTSQILTGHGDFRGKLFSFNLVDSPTCKCALGGSETVAHVLLKCRRNAEQREVLKEALRRENQAWPPEDGVFLKSKGLYAALRKFARDSLKNRTDR</sequence>
<comment type="caution">
    <text evidence="2">The sequence shown here is derived from an EMBL/GenBank/DDBJ whole genome shotgun (WGS) entry which is preliminary data.</text>
</comment>
<name>A0A6G0SSU9_APHGL</name>
<dbReference type="Proteomes" id="UP000475862">
    <property type="component" value="Unassembled WGS sequence"/>
</dbReference>